<evidence type="ECO:0000256" key="1">
    <source>
        <dbReference type="ARBA" id="ARBA00008467"/>
    </source>
</evidence>
<name>A0A6A0GRR9_HYAAZ</name>
<dbReference type="CDD" id="cd00834">
    <property type="entry name" value="KAS_I_II"/>
    <property type="match status" value="1"/>
</dbReference>
<comment type="similarity">
    <text evidence="1 8 10">Belongs to the thiolase-like superfamily. Beta-ketoacyl-ACP synthases family.</text>
</comment>
<dbReference type="Proteomes" id="UP000694843">
    <property type="component" value="Unplaced"/>
</dbReference>
<evidence type="ECO:0000256" key="4">
    <source>
        <dbReference type="ARBA" id="ARBA00022832"/>
    </source>
</evidence>
<keyword evidence="13" id="KW-1185">Reference proteome</keyword>
<dbReference type="InterPro" id="IPR014031">
    <property type="entry name" value="Ketoacyl_synth_C"/>
</dbReference>
<dbReference type="Proteomes" id="UP000711488">
    <property type="component" value="Unassembled WGS sequence"/>
</dbReference>
<dbReference type="Gene3D" id="3.40.47.10">
    <property type="match status" value="1"/>
</dbReference>
<evidence type="ECO:0000256" key="5">
    <source>
        <dbReference type="ARBA" id="ARBA00023098"/>
    </source>
</evidence>
<dbReference type="RefSeq" id="XP_018025583.1">
    <property type="nucleotide sequence ID" value="XM_018170094.2"/>
</dbReference>
<feature type="domain" description="Ketosynthase family 3 (KS3)" evidence="11">
    <location>
        <begin position="3"/>
        <end position="421"/>
    </location>
</feature>
<reference evidence="14" key="4">
    <citation type="submission" date="2025-04" db="UniProtKB">
        <authorList>
            <consortium name="RefSeq"/>
        </authorList>
    </citation>
    <scope>IDENTIFICATION</scope>
    <source>
        <tissue evidence="14">Whole organism</tissue>
    </source>
</reference>
<dbReference type="SUPFAM" id="SSF53901">
    <property type="entry name" value="Thiolase-like"/>
    <property type="match status" value="2"/>
</dbReference>
<dbReference type="InterPro" id="IPR020841">
    <property type="entry name" value="PKS_Beta-ketoAc_synthase_dom"/>
</dbReference>
<dbReference type="InterPro" id="IPR018201">
    <property type="entry name" value="Ketoacyl_synth_AS"/>
</dbReference>
<dbReference type="AlphaFoldDB" id="A0A6A0GRR9"/>
<evidence type="ECO:0000256" key="8">
    <source>
        <dbReference type="PIRNR" id="PIRNR000447"/>
    </source>
</evidence>
<dbReference type="NCBIfam" id="NF005589">
    <property type="entry name" value="PRK07314.1"/>
    <property type="match status" value="1"/>
</dbReference>
<dbReference type="PROSITE" id="PS00606">
    <property type="entry name" value="KS3_1"/>
    <property type="match status" value="1"/>
</dbReference>
<dbReference type="Pfam" id="PF02801">
    <property type="entry name" value="Ketoacyl-synt_C"/>
    <property type="match status" value="1"/>
</dbReference>
<reference evidence="12" key="1">
    <citation type="submission" date="2014-08" db="EMBL/GenBank/DDBJ databases">
        <authorList>
            <person name="Murali S."/>
            <person name="Richards S."/>
            <person name="Bandaranaike D."/>
            <person name="Bellair M."/>
            <person name="Blankenburg K."/>
            <person name="Chao H."/>
            <person name="Dinh H."/>
            <person name="Doddapaneni H."/>
            <person name="Dugan-Rocha S."/>
            <person name="Elkadiri S."/>
            <person name="Gnanaolivu R."/>
            <person name="Hughes D."/>
            <person name="Lee S."/>
            <person name="Li M."/>
            <person name="Ming W."/>
            <person name="Munidasa M."/>
            <person name="Muniz J."/>
            <person name="Nguyen L."/>
            <person name="Osuji N."/>
            <person name="Pu L.-L."/>
            <person name="Puazo M."/>
            <person name="Skinner E."/>
            <person name="Qu C."/>
            <person name="Quiroz J."/>
            <person name="Raj R."/>
            <person name="Weissenberger G."/>
            <person name="Xin Y."/>
            <person name="Zou X."/>
            <person name="Han Y."/>
            <person name="Worley K."/>
            <person name="Muzny D."/>
            <person name="Gibbs R."/>
        </authorList>
    </citation>
    <scope>NUCLEOTIDE SEQUENCE</scope>
    <source>
        <strain evidence="12">HAZT.00-mixed</strain>
        <tissue evidence="12">Whole organism</tissue>
    </source>
</reference>
<dbReference type="PIRSF" id="PIRSF000447">
    <property type="entry name" value="KAS_II"/>
    <property type="match status" value="1"/>
</dbReference>
<evidence type="ECO:0000256" key="3">
    <source>
        <dbReference type="ARBA" id="ARBA00022679"/>
    </source>
</evidence>
<dbReference type="KEGG" id="hazt:108681108"/>
<dbReference type="PROSITE" id="PS52004">
    <property type="entry name" value="KS3_2"/>
    <property type="match status" value="1"/>
</dbReference>
<gene>
    <name evidence="14" type="primary">LOC108681108</name>
    <name evidence="12" type="ORF">HAZT_HAZT003922</name>
</gene>
<reference evidence="12" key="2">
    <citation type="journal article" date="2018" name="Environ. Sci. Technol.">
        <title>The Toxicogenome of Hyalella azteca: A Model for Sediment Ecotoxicology and Evolutionary Toxicology.</title>
        <authorList>
            <person name="Poynton H.C."/>
            <person name="Hasenbein S."/>
            <person name="Benoit J.B."/>
            <person name="Sepulveda M.S."/>
            <person name="Poelchau M.F."/>
            <person name="Hughes D.S.T."/>
            <person name="Murali S.C."/>
            <person name="Chen S."/>
            <person name="Glastad K.M."/>
            <person name="Goodisman M.A.D."/>
            <person name="Werren J.H."/>
            <person name="Vineis J.H."/>
            <person name="Bowen J.L."/>
            <person name="Friedrich M."/>
            <person name="Jones J."/>
            <person name="Robertson H.M."/>
            <person name="Feyereisen R."/>
            <person name="Mechler-Hickson A."/>
            <person name="Mathers N."/>
            <person name="Lee C.E."/>
            <person name="Colbourne J.K."/>
            <person name="Biales A."/>
            <person name="Johnston J.S."/>
            <person name="Wellborn G.A."/>
            <person name="Rosendale A.J."/>
            <person name="Cridge A.G."/>
            <person name="Munoz-Torres M.C."/>
            <person name="Bain P.A."/>
            <person name="Manny A.R."/>
            <person name="Major K.M."/>
            <person name="Lambert F.N."/>
            <person name="Vulpe C.D."/>
            <person name="Tuck P."/>
            <person name="Blalock B.J."/>
            <person name="Lin Y.Y."/>
            <person name="Smith M.E."/>
            <person name="Ochoa-Acuna H."/>
            <person name="Chen M.M."/>
            <person name="Childers C.P."/>
            <person name="Qu J."/>
            <person name="Dugan S."/>
            <person name="Lee S.L."/>
            <person name="Chao H."/>
            <person name="Dinh H."/>
            <person name="Han Y."/>
            <person name="Doddapaneni H."/>
            <person name="Worley K.C."/>
            <person name="Muzny D.M."/>
            <person name="Gibbs R.A."/>
            <person name="Richards S."/>
        </authorList>
    </citation>
    <scope>NUCLEOTIDE SEQUENCE</scope>
    <source>
        <strain evidence="12">HAZT.00-mixed</strain>
        <tissue evidence="12">Whole organism</tissue>
    </source>
</reference>
<dbReference type="EMBL" id="JQDR03017306">
    <property type="protein sequence ID" value="KAA0183976.1"/>
    <property type="molecule type" value="Genomic_DNA"/>
</dbReference>
<evidence type="ECO:0000256" key="10">
    <source>
        <dbReference type="RuleBase" id="RU003694"/>
    </source>
</evidence>
<accession>A0A6A0GRR9</accession>
<keyword evidence="3 8" id="KW-0808">Transferase</keyword>
<dbReference type="InterPro" id="IPR017568">
    <property type="entry name" value="3-oxoacyl-ACP_synth-2"/>
</dbReference>
<evidence type="ECO:0000256" key="6">
    <source>
        <dbReference type="ARBA" id="ARBA00023160"/>
    </source>
</evidence>
<evidence type="ECO:0000313" key="14">
    <source>
        <dbReference type="RefSeq" id="XP_018025583.1"/>
    </source>
</evidence>
<dbReference type="GO" id="GO:0005739">
    <property type="term" value="C:mitochondrion"/>
    <property type="evidence" value="ECO:0007669"/>
    <property type="project" value="TreeGrafter"/>
</dbReference>
<keyword evidence="5" id="KW-0443">Lipid metabolism</keyword>
<evidence type="ECO:0000256" key="2">
    <source>
        <dbReference type="ARBA" id="ARBA00022516"/>
    </source>
</evidence>
<dbReference type="NCBIfam" id="TIGR03150">
    <property type="entry name" value="fabF"/>
    <property type="match status" value="1"/>
</dbReference>
<dbReference type="GeneID" id="108681108"/>
<dbReference type="Pfam" id="PF00109">
    <property type="entry name" value="ketoacyl-synt"/>
    <property type="match status" value="1"/>
</dbReference>
<reference evidence="12" key="3">
    <citation type="submission" date="2019-06" db="EMBL/GenBank/DDBJ databases">
        <authorList>
            <person name="Poynton C."/>
            <person name="Hasenbein S."/>
            <person name="Benoit J.B."/>
            <person name="Sepulveda M.S."/>
            <person name="Poelchau M.F."/>
            <person name="Murali S.C."/>
            <person name="Chen S."/>
            <person name="Glastad K.M."/>
            <person name="Werren J.H."/>
            <person name="Vineis J.H."/>
            <person name="Bowen J.L."/>
            <person name="Friedrich M."/>
            <person name="Jones J."/>
            <person name="Robertson H.M."/>
            <person name="Feyereisen R."/>
            <person name="Mechler-Hickson A."/>
            <person name="Mathers N."/>
            <person name="Lee C.E."/>
            <person name="Colbourne J.K."/>
            <person name="Biales A."/>
            <person name="Johnston J.S."/>
            <person name="Wellborn G.A."/>
            <person name="Rosendale A.J."/>
            <person name="Cridge A.G."/>
            <person name="Munoz-Torres M.C."/>
            <person name="Bain P.A."/>
            <person name="Manny A.R."/>
            <person name="Major K.M."/>
            <person name="Lambert F.N."/>
            <person name="Vulpe C.D."/>
            <person name="Tuck P."/>
            <person name="Blalock B.J."/>
            <person name="Lin Y.-Y."/>
            <person name="Smith M.E."/>
            <person name="Ochoa-Acuna H."/>
            <person name="Chen M.-J.M."/>
            <person name="Childers C.P."/>
            <person name="Qu J."/>
            <person name="Dugan S."/>
            <person name="Lee S.L."/>
            <person name="Chao H."/>
            <person name="Dinh H."/>
            <person name="Han Y."/>
            <person name="Doddapaneni H."/>
            <person name="Worley K.C."/>
            <person name="Muzny D.M."/>
            <person name="Gibbs R.A."/>
            <person name="Richards S."/>
        </authorList>
    </citation>
    <scope>NUCLEOTIDE SEQUENCE</scope>
    <source>
        <strain evidence="12">HAZT.00-mixed</strain>
        <tissue evidence="12">Whole organism</tissue>
    </source>
</reference>
<keyword evidence="2 8" id="KW-0444">Lipid biosynthesis</keyword>
<keyword evidence="7" id="KW-0012">Acyltransferase</keyword>
<evidence type="ECO:0000259" key="11">
    <source>
        <dbReference type="PROSITE" id="PS52004"/>
    </source>
</evidence>
<protein>
    <recommendedName>
        <fullName evidence="8">3-oxoacyl-[acyl-carrier-protein] synthase</fullName>
    </recommendedName>
</protein>
<dbReference type="InterPro" id="IPR016039">
    <property type="entry name" value="Thiolase-like"/>
</dbReference>
<dbReference type="GO" id="GO:0004315">
    <property type="term" value="F:3-oxoacyl-[acyl-carrier-protein] synthase activity"/>
    <property type="evidence" value="ECO:0007669"/>
    <property type="project" value="InterPro"/>
</dbReference>
<dbReference type="PANTHER" id="PTHR11712:SF336">
    <property type="entry name" value="3-OXOACYL-[ACYL-CARRIER-PROTEIN] SYNTHASE, MITOCHONDRIAL"/>
    <property type="match status" value="1"/>
</dbReference>
<dbReference type="InterPro" id="IPR000794">
    <property type="entry name" value="Beta-ketoacyl_synthase"/>
</dbReference>
<evidence type="ECO:0000313" key="13">
    <source>
        <dbReference type="Proteomes" id="UP000694843"/>
    </source>
</evidence>
<sequence>MSARRVVVTGVGLVTPLGLGAPHVWARLTAGDTATAYVADDWAKQIPSRVAARIPFGTGENELDLKREFSSSELRTLSPASAVALITAREAVADAAWTPDDLKERQATGVAIGMGMVDLEDVLATGKALQEKYTKVNPFFIPRILTNMAAGQISIKYGFQGPNHSVSTACATGTHSIGDSFRMIKYDDADVMVCGGAEARVNALGMAGFSRLRALSVKYNDNPSVASRPFDRDRDGFVMGEGCGILVLEELQHALARNAKIYAEVLGFGMSGDAHHITSPREDGDGGERAMLKCLKEASLTPADVGYVNAHATSTPLGDEIELNAIGRVFGDNEVYVSSTKGAVGHLLGAAGAVESVFTVLSVHAGFLPPTTNLENPIDVPNKVKIIAKVGQPWLDRGKRRVALNNSFGFGGTNACLCFAAYH</sequence>
<evidence type="ECO:0000256" key="9">
    <source>
        <dbReference type="PIRSR" id="PIRSR000447-1"/>
    </source>
</evidence>
<dbReference type="OMA" id="DVMVCGA"/>
<dbReference type="PANTHER" id="PTHR11712">
    <property type="entry name" value="POLYKETIDE SYNTHASE-RELATED"/>
    <property type="match status" value="1"/>
</dbReference>
<evidence type="ECO:0000256" key="7">
    <source>
        <dbReference type="ARBA" id="ARBA00023315"/>
    </source>
</evidence>
<proteinExistence type="inferred from homology"/>
<dbReference type="OrthoDB" id="5334845at2759"/>
<keyword evidence="4" id="KW-0276">Fatty acid metabolism</keyword>
<dbReference type="InterPro" id="IPR014030">
    <property type="entry name" value="Ketoacyl_synth_N"/>
</dbReference>
<feature type="active site" description="For beta-ketoacyl synthase activity" evidence="9">
    <location>
        <position position="170"/>
    </location>
</feature>
<organism evidence="12">
    <name type="scientific">Hyalella azteca</name>
    <name type="common">Amphipod</name>
    <dbReference type="NCBI Taxonomy" id="294128"/>
    <lineage>
        <taxon>Eukaryota</taxon>
        <taxon>Metazoa</taxon>
        <taxon>Ecdysozoa</taxon>
        <taxon>Arthropoda</taxon>
        <taxon>Crustacea</taxon>
        <taxon>Multicrustacea</taxon>
        <taxon>Malacostraca</taxon>
        <taxon>Eumalacostraca</taxon>
        <taxon>Peracarida</taxon>
        <taxon>Amphipoda</taxon>
        <taxon>Senticaudata</taxon>
        <taxon>Talitrida</taxon>
        <taxon>Talitroidea</taxon>
        <taxon>Hyalellidae</taxon>
        <taxon>Hyalella</taxon>
    </lineage>
</organism>
<evidence type="ECO:0000313" key="12">
    <source>
        <dbReference type="EMBL" id="KAA0183976.1"/>
    </source>
</evidence>
<dbReference type="GO" id="GO:0006633">
    <property type="term" value="P:fatty acid biosynthetic process"/>
    <property type="evidence" value="ECO:0007669"/>
    <property type="project" value="UniProtKB-KW"/>
</dbReference>
<dbReference type="FunFam" id="3.40.47.10:FF:000009">
    <property type="entry name" value="3-oxoacyl-[acyl-carrier-protein] synthase 2"/>
    <property type="match status" value="1"/>
</dbReference>
<keyword evidence="6 8" id="KW-0275">Fatty acid biosynthesis</keyword>
<dbReference type="SMART" id="SM00825">
    <property type="entry name" value="PKS_KS"/>
    <property type="match status" value="1"/>
</dbReference>